<keyword evidence="1" id="KW-0732">Signal</keyword>
<protein>
    <submittedName>
        <fullName evidence="2">Uncharacterized protein</fullName>
    </submittedName>
</protein>
<feature type="chain" id="PRO_5022127686" evidence="1">
    <location>
        <begin position="29"/>
        <end position="188"/>
    </location>
</feature>
<proteinExistence type="predicted"/>
<gene>
    <name evidence="2" type="ORF">FKG95_17985</name>
</gene>
<feature type="signal peptide" evidence="1">
    <location>
        <begin position="1"/>
        <end position="28"/>
    </location>
</feature>
<dbReference type="AlphaFoldDB" id="A0A545TMJ2"/>
<dbReference type="EMBL" id="VHSH01000006">
    <property type="protein sequence ID" value="TQV78453.1"/>
    <property type="molecule type" value="Genomic_DNA"/>
</dbReference>
<evidence type="ECO:0000256" key="1">
    <source>
        <dbReference type="SAM" id="SignalP"/>
    </source>
</evidence>
<name>A0A545TMJ2_9PROT</name>
<keyword evidence="3" id="KW-1185">Reference proteome</keyword>
<comment type="caution">
    <text evidence="2">The sequence shown here is derived from an EMBL/GenBank/DDBJ whole genome shotgun (WGS) entry which is preliminary data.</text>
</comment>
<accession>A0A545TMJ2</accession>
<dbReference type="RefSeq" id="WP_142897786.1">
    <property type="nucleotide sequence ID" value="NZ_ML660057.1"/>
</dbReference>
<evidence type="ECO:0000313" key="3">
    <source>
        <dbReference type="Proteomes" id="UP000315252"/>
    </source>
</evidence>
<evidence type="ECO:0000313" key="2">
    <source>
        <dbReference type="EMBL" id="TQV78453.1"/>
    </source>
</evidence>
<dbReference type="Proteomes" id="UP000315252">
    <property type="component" value="Unassembled WGS sequence"/>
</dbReference>
<dbReference type="OrthoDB" id="8224528at2"/>
<organism evidence="2 3">
    <name type="scientific">Denitrobaculum tricleocarpae</name>
    <dbReference type="NCBI Taxonomy" id="2591009"/>
    <lineage>
        <taxon>Bacteria</taxon>
        <taxon>Pseudomonadati</taxon>
        <taxon>Pseudomonadota</taxon>
        <taxon>Alphaproteobacteria</taxon>
        <taxon>Rhodospirillales</taxon>
        <taxon>Rhodospirillaceae</taxon>
        <taxon>Denitrobaculum</taxon>
    </lineage>
</organism>
<reference evidence="2 3" key="1">
    <citation type="submission" date="2019-06" db="EMBL/GenBank/DDBJ databases">
        <title>Whole genome sequence for Rhodospirillaceae sp. R148.</title>
        <authorList>
            <person name="Wang G."/>
        </authorList>
    </citation>
    <scope>NUCLEOTIDE SEQUENCE [LARGE SCALE GENOMIC DNA]</scope>
    <source>
        <strain evidence="2 3">R148</strain>
    </source>
</reference>
<sequence>MTKVLKPNCCLFRLAVLAMILTAGGFSADQSRADDVSGEGPFTVNFTSIAISPTPPVSLSDDRHMGIAENFMTATNASGKGLLHNLTGRCIGWFVVYKSTASYEFHGHCNYIDADGDTVFEKADFDVQPLDSVRVGTGKWLGGTGKYKNLSGVFEIRTSPLKPIREGFVQGIGTKQGNYSLPPSGALK</sequence>